<reference evidence="2 3" key="1">
    <citation type="submission" date="2019-09" db="EMBL/GenBank/DDBJ databases">
        <title>The hologenome of the rock-dwelling lichen Lasallia pustulata.</title>
        <authorList>
            <person name="Greshake Tzovaras B."/>
            <person name="Segers F."/>
            <person name="Bicker A."/>
            <person name="Dal Grande F."/>
            <person name="Otte J."/>
            <person name="Hankeln T."/>
            <person name="Schmitt I."/>
            <person name="Ebersberger I."/>
        </authorList>
    </citation>
    <scope>NUCLEOTIDE SEQUENCE [LARGE SCALE GENOMIC DNA]</scope>
    <source>
        <strain evidence="2">A1-1</strain>
    </source>
</reference>
<evidence type="ECO:0000313" key="3">
    <source>
        <dbReference type="Proteomes" id="UP000324767"/>
    </source>
</evidence>
<feature type="transmembrane region" description="Helical" evidence="1">
    <location>
        <begin position="130"/>
        <end position="150"/>
    </location>
</feature>
<feature type="transmembrane region" description="Helical" evidence="1">
    <location>
        <begin position="103"/>
        <end position="124"/>
    </location>
</feature>
<proteinExistence type="predicted"/>
<dbReference type="Proteomes" id="UP000324767">
    <property type="component" value="Unassembled WGS sequence"/>
</dbReference>
<feature type="transmembrane region" description="Helical" evidence="1">
    <location>
        <begin position="188"/>
        <end position="204"/>
    </location>
</feature>
<dbReference type="OrthoDB" id="3231000at2759"/>
<dbReference type="EMBL" id="VXIT01000001">
    <property type="protein sequence ID" value="KAA6415920.1"/>
    <property type="molecule type" value="Genomic_DNA"/>
</dbReference>
<feature type="transmembrane region" description="Helical" evidence="1">
    <location>
        <begin position="69"/>
        <end position="91"/>
    </location>
</feature>
<gene>
    <name evidence="2" type="ORF">FRX48_00639</name>
</gene>
<keyword evidence="1" id="KW-0812">Transmembrane</keyword>
<evidence type="ECO:0000313" key="2">
    <source>
        <dbReference type="EMBL" id="KAA6415920.1"/>
    </source>
</evidence>
<protein>
    <submittedName>
        <fullName evidence="2">Uncharacterized protein</fullName>
    </submittedName>
</protein>
<comment type="caution">
    <text evidence="2">The sequence shown here is derived from an EMBL/GenBank/DDBJ whole genome shotgun (WGS) entry which is preliminary data.</text>
</comment>
<accession>A0A5M8Q3C9</accession>
<keyword evidence="1" id="KW-0472">Membrane</keyword>
<keyword evidence="1" id="KW-1133">Transmembrane helix</keyword>
<organism evidence="2 3">
    <name type="scientific">Lasallia pustulata</name>
    <dbReference type="NCBI Taxonomy" id="136370"/>
    <lineage>
        <taxon>Eukaryota</taxon>
        <taxon>Fungi</taxon>
        <taxon>Dikarya</taxon>
        <taxon>Ascomycota</taxon>
        <taxon>Pezizomycotina</taxon>
        <taxon>Lecanoromycetes</taxon>
        <taxon>OSLEUM clade</taxon>
        <taxon>Umbilicariomycetidae</taxon>
        <taxon>Umbilicariales</taxon>
        <taxon>Umbilicariaceae</taxon>
        <taxon>Lasallia</taxon>
    </lineage>
</organism>
<feature type="transmembrane region" description="Helical" evidence="1">
    <location>
        <begin position="162"/>
        <end position="182"/>
    </location>
</feature>
<dbReference type="AlphaFoldDB" id="A0A5M8Q3C9"/>
<evidence type="ECO:0000256" key="1">
    <source>
        <dbReference type="SAM" id="Phobius"/>
    </source>
</evidence>
<sequence length="210" mass="23866">MGAALYVPLSFLSGFFGMNVTTPPPRDFSSLSNLTNSSLSNLTRTSFNQTASIITALSSSGSRTWDLKYYWIFSVLFLLTIPSFLLAGGIFRWSIQSAARYAAYWRIAIFVVGPTIYVGFYWALPYTEIYLVWVFYAALNYGGFGIFASFRLWRAFNTGSGRIVWTSFFVLCGGCCTMDAIIFIPFEIPVFMLFPWAFLLWIWYKGYGKI</sequence>
<name>A0A5M8Q3C9_9LECA</name>